<evidence type="ECO:0000313" key="1">
    <source>
        <dbReference type="EMBL" id="KAJ3656013.1"/>
    </source>
</evidence>
<evidence type="ECO:0000313" key="3">
    <source>
        <dbReference type="Proteomes" id="UP001168821"/>
    </source>
</evidence>
<sequence>MHRWRRRSFNTSFQTVQVEVDTSTHLKIYTHTTGYFCARVDIVPVSKKVDIATYSYASTSCFRFINSQGDAVLKKVAVAYLVPAM</sequence>
<proteinExistence type="predicted"/>
<accession>A0AA38IKW7</accession>
<dbReference type="Proteomes" id="UP001168821">
    <property type="component" value="Unassembled WGS sequence"/>
</dbReference>
<reference evidence="2" key="1">
    <citation type="journal article" date="2023" name="G3 (Bethesda)">
        <title>Whole genome assemblies of Zophobas morio and Tenebrio molitor.</title>
        <authorList>
            <person name="Kaur S."/>
            <person name="Stinson S.A."/>
            <person name="diCenzo G.C."/>
        </authorList>
    </citation>
    <scope>NUCLEOTIDE SEQUENCE</scope>
    <source>
        <strain evidence="2">QUZm001</strain>
    </source>
</reference>
<organism evidence="2 3">
    <name type="scientific">Zophobas morio</name>
    <dbReference type="NCBI Taxonomy" id="2755281"/>
    <lineage>
        <taxon>Eukaryota</taxon>
        <taxon>Metazoa</taxon>
        <taxon>Ecdysozoa</taxon>
        <taxon>Arthropoda</taxon>
        <taxon>Hexapoda</taxon>
        <taxon>Insecta</taxon>
        <taxon>Pterygota</taxon>
        <taxon>Neoptera</taxon>
        <taxon>Endopterygota</taxon>
        <taxon>Coleoptera</taxon>
        <taxon>Polyphaga</taxon>
        <taxon>Cucujiformia</taxon>
        <taxon>Tenebrionidae</taxon>
        <taxon>Zophobas</taxon>
    </lineage>
</organism>
<dbReference type="EMBL" id="JALNTZ010000004">
    <property type="protein sequence ID" value="KAJ3656013.1"/>
    <property type="molecule type" value="Genomic_DNA"/>
</dbReference>
<comment type="caution">
    <text evidence="2">The sequence shown here is derived from an EMBL/GenBank/DDBJ whole genome shotgun (WGS) entry which is preliminary data.</text>
</comment>
<gene>
    <name evidence="1" type="ORF">Zmor_015118</name>
    <name evidence="2" type="ORF">Zmor_015154</name>
</gene>
<dbReference type="AlphaFoldDB" id="A0AA38IKW7"/>
<name>A0AA38IKW7_9CUCU</name>
<dbReference type="EMBL" id="JALNTZ010000004">
    <property type="protein sequence ID" value="KAJ3656051.1"/>
    <property type="molecule type" value="Genomic_DNA"/>
</dbReference>
<evidence type="ECO:0000313" key="2">
    <source>
        <dbReference type="EMBL" id="KAJ3656051.1"/>
    </source>
</evidence>
<keyword evidence="3" id="KW-1185">Reference proteome</keyword>
<protein>
    <submittedName>
        <fullName evidence="2">Uncharacterized protein</fullName>
    </submittedName>
</protein>